<accession>A0A1J4V7F6</accession>
<feature type="transmembrane region" description="Helical" evidence="1">
    <location>
        <begin position="7"/>
        <end position="27"/>
    </location>
</feature>
<dbReference type="InterPro" id="IPR025275">
    <property type="entry name" value="DUF4015"/>
</dbReference>
<gene>
    <name evidence="3" type="ORF">AUJ77_00240</name>
</gene>
<comment type="caution">
    <text evidence="3">The sequence shown here is derived from an EMBL/GenBank/DDBJ whole genome shotgun (WGS) entry which is preliminary data.</text>
</comment>
<evidence type="ECO:0000313" key="3">
    <source>
        <dbReference type="EMBL" id="OIO31225.1"/>
    </source>
</evidence>
<dbReference type="SUPFAM" id="SSF51445">
    <property type="entry name" value="(Trans)glycosidases"/>
    <property type="match status" value="1"/>
</dbReference>
<dbReference type="Proteomes" id="UP000181992">
    <property type="component" value="Unassembled WGS sequence"/>
</dbReference>
<reference evidence="3 4" key="1">
    <citation type="journal article" date="2016" name="Environ. Microbiol.">
        <title>Genomic resolution of a cold subsurface aquifer community provides metabolic insights for novel microbes adapted to high CO concentrations.</title>
        <authorList>
            <person name="Probst A.J."/>
            <person name="Castelle C.J."/>
            <person name="Singh A."/>
            <person name="Brown C.T."/>
            <person name="Anantharaman K."/>
            <person name="Sharon I."/>
            <person name="Hug L.A."/>
            <person name="Burstein D."/>
            <person name="Emerson J.B."/>
            <person name="Thomas B.C."/>
            <person name="Banfield J.F."/>
        </authorList>
    </citation>
    <scope>NUCLEOTIDE SEQUENCE [LARGE SCALE GENOMIC DNA]</scope>
    <source>
        <strain evidence="3">CG1_02_43_90</strain>
    </source>
</reference>
<evidence type="ECO:0000256" key="1">
    <source>
        <dbReference type="SAM" id="Phobius"/>
    </source>
</evidence>
<dbReference type="InterPro" id="IPR017853">
    <property type="entry name" value="GH"/>
</dbReference>
<feature type="domain" description="DUF4015" evidence="2">
    <location>
        <begin position="76"/>
        <end position="409"/>
    </location>
</feature>
<dbReference type="Pfam" id="PF13200">
    <property type="entry name" value="DUF4015"/>
    <property type="match status" value="1"/>
</dbReference>
<name>A0A1J4V7F6_9BACT</name>
<dbReference type="EMBL" id="MNVN01000003">
    <property type="protein sequence ID" value="OIO31225.1"/>
    <property type="molecule type" value="Genomic_DNA"/>
</dbReference>
<protein>
    <recommendedName>
        <fullName evidence="2">DUF4015 domain-containing protein</fullName>
    </recommendedName>
</protein>
<sequence>MKRGYAYWGIGAGVLFVGLFSTFYFFAPAFSSVGYGTDQARIKGDATVAITSEKIATSTEERFVATHVKTPEAVKAIYMTACVATMPSFREKLVKIADTTEVNSIIIDVKDFSGTIAFKPEDPLLKDNTGTGCRTKDLREFIAELHQKGIYTIARITVFQDPYYTKAHPDLAVHKKSDGSTWKDRKGLSFVDVSAKPYWDYVVALGKESYALGFDELNFDYIRFPSDGDMKDIEFTWSKGMGKAEALEHFFAYLHDALKDTGVKTSADLFGMTATNTDDLNIGQVLERVMPYFDYVSPMVYPSHYPSHFNGWANLNDHVYDVVHYSMSRAALRAVATTTPVEHLGGMRIGTSTPATYTKESYDKNKLRPWLQDFNYGGTYGPTEVRAQIQATYDSGLNSWLLWDPKNVYTAAALKGEGGGQ</sequence>
<proteinExistence type="predicted"/>
<evidence type="ECO:0000259" key="2">
    <source>
        <dbReference type="Pfam" id="PF13200"/>
    </source>
</evidence>
<dbReference type="AlphaFoldDB" id="A0A1J4V7F6"/>
<evidence type="ECO:0000313" key="4">
    <source>
        <dbReference type="Proteomes" id="UP000181992"/>
    </source>
</evidence>
<keyword evidence="1" id="KW-1133">Transmembrane helix</keyword>
<dbReference type="STRING" id="1805281.AUJ77_00240"/>
<organism evidence="3 4">
    <name type="scientific">Candidatus Nomurabacteria bacterium CG1_02_43_90</name>
    <dbReference type="NCBI Taxonomy" id="1805281"/>
    <lineage>
        <taxon>Bacteria</taxon>
        <taxon>Candidatus Nomuraibacteriota</taxon>
    </lineage>
</organism>
<keyword evidence="1" id="KW-0812">Transmembrane</keyword>
<keyword evidence="1" id="KW-0472">Membrane</keyword>
<dbReference type="Gene3D" id="3.20.20.80">
    <property type="entry name" value="Glycosidases"/>
    <property type="match status" value="1"/>
</dbReference>